<comment type="caution">
    <text evidence="1">The sequence shown here is derived from an EMBL/GenBank/DDBJ whole genome shotgun (WGS) entry which is preliminary data.</text>
</comment>
<proteinExistence type="predicted"/>
<dbReference type="PANTHER" id="PTHR12219">
    <property type="entry name" value="NADH-UBIQUINONE OXIDOREDUCTASE"/>
    <property type="match status" value="1"/>
</dbReference>
<dbReference type="InterPro" id="IPR049547">
    <property type="entry name" value="WDR93_beta-prop"/>
</dbReference>
<dbReference type="Proteomes" id="UP000693946">
    <property type="component" value="Linkage Group LG7"/>
</dbReference>
<keyword evidence="2" id="KW-1185">Reference proteome</keyword>
<dbReference type="Pfam" id="PF21030">
    <property type="entry name" value="WDR93"/>
    <property type="match status" value="1"/>
</dbReference>
<name>A0AAV6Q3J2_SOLSE</name>
<accession>A0AAV6Q3J2</accession>
<dbReference type="EMBL" id="JAGKHQ010000019">
    <property type="protein sequence ID" value="KAG7482946.1"/>
    <property type="molecule type" value="Genomic_DNA"/>
</dbReference>
<sequence length="549" mass="61474">MVKPRKAAKPKEEALELSSTKQLPEGALCFACSDDGRYLSIGHSQGVWVWCASSLNFDAEWLNDTLEVTSIQMIHMAEAAYLLGTIDDMGVARIFAYHSKSIHLLSVVNAMDDINRKQVCSTFELSQGGHYGAATITCNGNVWLEVHHLPSENWLKELEKAVTSMQESKSSRDMDVKWSPLPAATKIKLPKIRGSTSEGLHEVHVTDFKTHCLSIDEDARRHWLGADAESKHTSESARCTQHFLLPCGQFLVDSKALTAEWSVAICVWWTGSLNLLHYSLQKTPTHRSDHEPMPDMVWPNAKEILCSAVSRCTRYVALGLEDALVCVWDRQTGSPLSVVLMSATDSPLFRMQFVDLFPVSDDEVHLSVVCKSGAIHTVTTGRGTPPRTVLLAERPKTSGDLPTIVTSVPFLQNMFLVVQRNGKIFLQDVVSKTTVCFLKPPKTNVIASSCIPVYDLNTRQQMLFIRGDSSYKTATEILFFRFGEWDIFKPYIDLPADSVKQDTFSFVTLEESCNLYLQQRALSAEERSKAITQTWEQLQETVTTETERS</sequence>
<reference evidence="1 2" key="1">
    <citation type="journal article" date="2021" name="Sci. Rep.">
        <title>Chromosome anchoring in Senegalese sole (Solea senegalensis) reveals sex-associated markers and genome rearrangements in flatfish.</title>
        <authorList>
            <person name="Guerrero-Cozar I."/>
            <person name="Gomez-Garrido J."/>
            <person name="Berbel C."/>
            <person name="Martinez-Blanch J.F."/>
            <person name="Alioto T."/>
            <person name="Claros M.G."/>
            <person name="Gagnaire P.A."/>
            <person name="Manchado M."/>
        </authorList>
    </citation>
    <scope>NUCLEOTIDE SEQUENCE [LARGE SCALE GENOMIC DNA]</scope>
    <source>
        <strain evidence="1">Sse05_10M</strain>
    </source>
</reference>
<organism evidence="1 2">
    <name type="scientific">Solea senegalensis</name>
    <name type="common">Senegalese sole</name>
    <dbReference type="NCBI Taxonomy" id="28829"/>
    <lineage>
        <taxon>Eukaryota</taxon>
        <taxon>Metazoa</taxon>
        <taxon>Chordata</taxon>
        <taxon>Craniata</taxon>
        <taxon>Vertebrata</taxon>
        <taxon>Euteleostomi</taxon>
        <taxon>Actinopterygii</taxon>
        <taxon>Neopterygii</taxon>
        <taxon>Teleostei</taxon>
        <taxon>Neoteleostei</taxon>
        <taxon>Acanthomorphata</taxon>
        <taxon>Carangaria</taxon>
        <taxon>Pleuronectiformes</taxon>
        <taxon>Pleuronectoidei</taxon>
        <taxon>Soleidae</taxon>
        <taxon>Solea</taxon>
    </lineage>
</organism>
<dbReference type="AlphaFoldDB" id="A0AAV6Q3J2"/>
<protein>
    <submittedName>
        <fullName evidence="1">WD repeat-containing protein 93</fullName>
    </submittedName>
</protein>
<gene>
    <name evidence="1" type="ORF">JOB18_034933</name>
</gene>
<evidence type="ECO:0000313" key="1">
    <source>
        <dbReference type="EMBL" id="KAG7482946.1"/>
    </source>
</evidence>
<dbReference type="GO" id="GO:0022900">
    <property type="term" value="P:electron transport chain"/>
    <property type="evidence" value="ECO:0007669"/>
    <property type="project" value="InterPro"/>
</dbReference>
<evidence type="ECO:0000313" key="2">
    <source>
        <dbReference type="Proteomes" id="UP000693946"/>
    </source>
</evidence>
<dbReference type="PANTHER" id="PTHR12219:SF17">
    <property type="entry name" value="WD REPEAT-CONTAINING PROTEIN 93"/>
    <property type="match status" value="1"/>
</dbReference>
<dbReference type="InterPro" id="IPR006885">
    <property type="entry name" value="NADH_UbQ_FeS_4_mit-like"/>
</dbReference>